<sequence length="417" mass="48433">MSGAPSTPIAARRRSEEAISGPEEAGRTVRPSASPTGSEPCQPAQQPPPSGDGRRDATDDEMRRFEFCNSPAAASIGTDDAATAPDVVTNPVRLVVVRVRHRDDNINVHLHTYRNGGGKCVPLRKDWCRMLCPGMISVHEVLMAVFISMAVLSVDSKSIDTKQQQQQQHHHHHQPQSPEQRMWLNPCGYPSPYEITINKPINIDLSKMRDQVNTSLGTMEVSIRNYTKTIFGVPMDRHHTTWESRDEPWIYKDGLRIPKKFRNDIVDTIYMRISYMSIQEATRDFYRLLKDSYRRYIRLAKGIEKMKEDLENVHNKAKYKRYEIELLNQVREEVRQSLQQVLCEIFEVLVVIDKKFLFQTLREDHSIDINDSYLDESERKLRDWTIYRELINQLEYIIQYMKALEQRRTPNGNQSTE</sequence>
<organism evidence="2">
    <name type="scientific">Anopheles funestus</name>
    <name type="common">African malaria mosquito</name>
    <dbReference type="NCBI Taxonomy" id="62324"/>
    <lineage>
        <taxon>Eukaryota</taxon>
        <taxon>Metazoa</taxon>
        <taxon>Ecdysozoa</taxon>
        <taxon>Arthropoda</taxon>
        <taxon>Hexapoda</taxon>
        <taxon>Insecta</taxon>
        <taxon>Pterygota</taxon>
        <taxon>Neoptera</taxon>
        <taxon>Endopterygota</taxon>
        <taxon>Diptera</taxon>
        <taxon>Nematocera</taxon>
        <taxon>Culicoidea</taxon>
        <taxon>Culicidae</taxon>
        <taxon>Anophelinae</taxon>
        <taxon>Anopheles</taxon>
    </lineage>
</organism>
<name>A0A182RM66_ANOFN</name>
<evidence type="ECO:0000256" key="1">
    <source>
        <dbReference type="SAM" id="MobiDB-lite"/>
    </source>
</evidence>
<accession>A0A182RM66</accession>
<protein>
    <submittedName>
        <fullName evidence="2">Uncharacterized protein</fullName>
    </submittedName>
</protein>
<dbReference type="OrthoDB" id="6049566at2759"/>
<feature type="region of interest" description="Disordered" evidence="1">
    <location>
        <begin position="158"/>
        <end position="182"/>
    </location>
</feature>
<dbReference type="VEuPathDB" id="VectorBase:AFUN007338"/>
<dbReference type="KEGG" id="afun:125775216"/>
<dbReference type="EnsemblMetazoa" id="AFUN007338-RA">
    <property type="protein sequence ID" value="AFUN007338-PA"/>
    <property type="gene ID" value="AFUN007338"/>
</dbReference>
<dbReference type="RefSeq" id="XP_049276461.1">
    <property type="nucleotide sequence ID" value="XM_049420504.1"/>
</dbReference>
<evidence type="ECO:0000313" key="2">
    <source>
        <dbReference type="EnsemblMetazoa" id="AFUN007338-PA"/>
    </source>
</evidence>
<proteinExistence type="predicted"/>
<dbReference type="GeneID" id="125775216"/>
<dbReference type="AlphaFoldDB" id="A0A182RM66"/>
<dbReference type="VEuPathDB" id="VectorBase:AFUN2_008111"/>
<feature type="region of interest" description="Disordered" evidence="1">
    <location>
        <begin position="1"/>
        <end position="58"/>
    </location>
</feature>
<reference evidence="2" key="1">
    <citation type="submission" date="2020-05" db="UniProtKB">
        <authorList>
            <consortium name="EnsemblMetazoa"/>
        </authorList>
    </citation>
    <scope>IDENTIFICATION</scope>
    <source>
        <strain evidence="2">FUMOZ</strain>
    </source>
</reference>